<comment type="caution">
    <text evidence="2">The sequence shown here is derived from an EMBL/GenBank/DDBJ whole genome shotgun (WGS) entry which is preliminary data.</text>
</comment>
<dbReference type="SUPFAM" id="SSF56281">
    <property type="entry name" value="Metallo-hydrolase/oxidoreductase"/>
    <property type="match status" value="1"/>
</dbReference>
<dbReference type="PANTHER" id="PTHR43546:SF3">
    <property type="entry name" value="UPF0173 METAL-DEPENDENT HYDROLASE MJ1163"/>
    <property type="match status" value="1"/>
</dbReference>
<dbReference type="Pfam" id="PF13483">
    <property type="entry name" value="Lactamase_B_3"/>
    <property type="match status" value="1"/>
</dbReference>
<dbReference type="InterPro" id="IPR001279">
    <property type="entry name" value="Metallo-B-lactamas"/>
</dbReference>
<feature type="domain" description="Metallo-beta-lactamase" evidence="1">
    <location>
        <begin position="23"/>
        <end position="219"/>
    </location>
</feature>
<dbReference type="EMBL" id="JBBMFE010000012">
    <property type="protein sequence ID" value="MEQ2473287.1"/>
    <property type="molecule type" value="Genomic_DNA"/>
</dbReference>
<protein>
    <submittedName>
        <fullName evidence="2">MBL fold metallo-hydrolase</fullName>
    </submittedName>
</protein>
<dbReference type="Proteomes" id="UP001438008">
    <property type="component" value="Unassembled WGS sequence"/>
</dbReference>
<dbReference type="RefSeq" id="WP_349165013.1">
    <property type="nucleotide sequence ID" value="NZ_JBBMFE010000012.1"/>
</dbReference>
<name>A0ABV1FJN7_9FIRM</name>
<dbReference type="SMART" id="SM00849">
    <property type="entry name" value="Lactamase_B"/>
    <property type="match status" value="1"/>
</dbReference>
<evidence type="ECO:0000313" key="2">
    <source>
        <dbReference type="EMBL" id="MEQ2473287.1"/>
    </source>
</evidence>
<evidence type="ECO:0000313" key="3">
    <source>
        <dbReference type="Proteomes" id="UP001438008"/>
    </source>
</evidence>
<dbReference type="Gene3D" id="3.60.15.10">
    <property type="entry name" value="Ribonuclease Z/Hydroxyacylglutathione hydrolase-like"/>
    <property type="match status" value="1"/>
</dbReference>
<proteinExistence type="predicted"/>
<dbReference type="InterPro" id="IPR036866">
    <property type="entry name" value="RibonucZ/Hydroxyglut_hydro"/>
</dbReference>
<evidence type="ECO:0000259" key="1">
    <source>
        <dbReference type="SMART" id="SM00849"/>
    </source>
</evidence>
<organism evidence="2 3">
    <name type="scientific">Laedolimicola intestinihominis</name>
    <dbReference type="NCBI Taxonomy" id="3133166"/>
    <lineage>
        <taxon>Bacteria</taxon>
        <taxon>Bacillati</taxon>
        <taxon>Bacillota</taxon>
        <taxon>Clostridia</taxon>
        <taxon>Lachnospirales</taxon>
        <taxon>Lachnospiraceae</taxon>
        <taxon>Laedolimicola</taxon>
    </lineage>
</organism>
<sequence>MKFMDRVRGTRVEKDSAAVFWLGQAGFLIKTAEGRQIVIDPYFSDCVERLIPEEGLGFKRLMPPPCEAGELDTDVLIISHEHNDHFDVDAVGDLIKAKTEVYTNCIVAKALGEMGFDQNRIHVMKKGEKIELSEFSILPVDCDHGELAPEALGFILDFGFSRLYYAGDTALTLPRLQVPMEIQPEAAILPINGAFGNLNGKEAAKYAGLLKCKVCIPCHFWTFPLHHGDPQEIIEHMGESAPDCRLMLLCQGESFLLKK</sequence>
<dbReference type="InterPro" id="IPR050114">
    <property type="entry name" value="UPF0173_UPF0282_UlaG_hydrolase"/>
</dbReference>
<keyword evidence="3" id="KW-1185">Reference proteome</keyword>
<accession>A0ABV1FJN7</accession>
<dbReference type="PANTHER" id="PTHR43546">
    <property type="entry name" value="UPF0173 METAL-DEPENDENT HYDROLASE MJ1163-RELATED"/>
    <property type="match status" value="1"/>
</dbReference>
<gene>
    <name evidence="2" type="ORF">WMO29_12440</name>
</gene>
<reference evidence="2 3" key="1">
    <citation type="submission" date="2024-03" db="EMBL/GenBank/DDBJ databases">
        <title>Human intestinal bacterial collection.</title>
        <authorList>
            <person name="Pauvert C."/>
            <person name="Hitch T.C.A."/>
            <person name="Clavel T."/>
        </authorList>
    </citation>
    <scope>NUCLEOTIDE SEQUENCE [LARGE SCALE GENOMIC DNA]</scope>
    <source>
        <strain evidence="2 3">CLA-AA-H132</strain>
    </source>
</reference>